<feature type="domain" description="RNA polymerase II assembly factor Rtp1 C-terminal" evidence="4">
    <location>
        <begin position="566"/>
        <end position="667"/>
    </location>
</feature>
<accession>A0AA40ELR5</accession>
<sequence>MDPVATEQKRNNARQKLMQSILDLGSRAFSPDTPESSRVEGKKEWDDSIQRQGWPNVPRIKTFNLIAALNILVRPGHAPPWLRPKLMEALTLIPLRPDGVRATMEFVFAVHPSSTVKVSEAAVPQKRGANITHEALDMASKLLSVPPSSVTPERWYSSIAPQLLVLLDGNEGPELTRTASYIIGFGILGRKASGAPGTAGWKYLAEPLLHGIKPPPNAQPTPTEDDDGIVDLSKERILVKHQDLATALRRLRSLVVSHPNQGLSKRLLSPLLPSLWTLSTWKNANAGLAETVCGPASELLKIYLKLAPSPELVLYLVKNLGYIGGYNQQSPEWIYKDTGKDEVGIVEAKPQIGGTQTVTPQITMQDIDGKITKFLDLVTTTMSDADILGAFLELLKRWFKAARQSKGRNVLVKDESEEAQDPLEQLIEIKALQSMMEKVPDKLATQPRHILDLVSEILASSADTFEDDNDDEVTGVALSLLNMIVTVPGFQKSRVNPETLSLIETSLDKLSKTQTDTGKTANNLRLLLLYRDEINDPSDSIPSAPTDRQIEDRKTYSLAISYITAPDSPPPVRSEGLHLIGTLITSHSPILDIPGILVLLSSLISDSDEYIYLRIIKLYTLLATSHPKAVTNELLDQFIDPKETHSVDARQRFAEALAQVIERLGETFTGDLAQRVGDGLLSVAGRRAHRAKTEARQEREAKVQARKNKEAADAWGGEVPDFSEPMTPEEKARNEILEKIVGGWESKRGSEDIRIRASALGVLGTGMEVNISGLGVRVVNTAVELCVSILQMERELEQGILRRAAVMMILEFVKALDKEGEKRLGFGFGEKAREDVKRTLGWVRETDGDGLVRQHAGDVLESLGNWGMRRLAVAAEEEQKAGGGLGMLRGLVVNPVEGVNVSAEVGGRPRIEEIE</sequence>
<dbReference type="InterPro" id="IPR016024">
    <property type="entry name" value="ARM-type_fold"/>
</dbReference>
<evidence type="ECO:0000313" key="5">
    <source>
        <dbReference type="EMBL" id="KAK0741657.1"/>
    </source>
</evidence>
<evidence type="ECO:0000259" key="4">
    <source>
        <dbReference type="Pfam" id="PF10363"/>
    </source>
</evidence>
<dbReference type="Gene3D" id="1.25.10.10">
    <property type="entry name" value="Leucine-rich Repeat Variant"/>
    <property type="match status" value="1"/>
</dbReference>
<dbReference type="GO" id="GO:0009306">
    <property type="term" value="P:protein secretion"/>
    <property type="evidence" value="ECO:0007669"/>
    <property type="project" value="TreeGrafter"/>
</dbReference>
<evidence type="ECO:0000256" key="2">
    <source>
        <dbReference type="SAM" id="MobiDB-lite"/>
    </source>
</evidence>
<comment type="caution">
    <text evidence="5">The sequence shown here is derived from an EMBL/GenBank/DDBJ whole genome shotgun (WGS) entry which is preliminary data.</text>
</comment>
<proteinExistence type="inferred from homology"/>
<dbReference type="InterPro" id="IPR019414">
    <property type="entry name" value="Rtp1_C2"/>
</dbReference>
<dbReference type="AlphaFoldDB" id="A0AA40ELR5"/>
<evidence type="ECO:0000313" key="6">
    <source>
        <dbReference type="Proteomes" id="UP001172159"/>
    </source>
</evidence>
<dbReference type="PANTHER" id="PTHR20959">
    <property type="entry name" value="TRANSPORT AND GOLGI ORGANIZATION PROTEIN 6 FAMILY MEMBER"/>
    <property type="match status" value="1"/>
</dbReference>
<organism evidence="5 6">
    <name type="scientific">Apiosordaria backusii</name>
    <dbReference type="NCBI Taxonomy" id="314023"/>
    <lineage>
        <taxon>Eukaryota</taxon>
        <taxon>Fungi</taxon>
        <taxon>Dikarya</taxon>
        <taxon>Ascomycota</taxon>
        <taxon>Pezizomycotina</taxon>
        <taxon>Sordariomycetes</taxon>
        <taxon>Sordariomycetidae</taxon>
        <taxon>Sordariales</taxon>
        <taxon>Lasiosphaeriaceae</taxon>
        <taxon>Apiosordaria</taxon>
    </lineage>
</organism>
<gene>
    <name evidence="5" type="ORF">B0T21DRAFT_283711</name>
</gene>
<reference evidence="5" key="1">
    <citation type="submission" date="2023-06" db="EMBL/GenBank/DDBJ databases">
        <title>Genome-scale phylogeny and comparative genomics of the fungal order Sordariales.</title>
        <authorList>
            <consortium name="Lawrence Berkeley National Laboratory"/>
            <person name="Hensen N."/>
            <person name="Bonometti L."/>
            <person name="Westerberg I."/>
            <person name="Brannstrom I.O."/>
            <person name="Guillou S."/>
            <person name="Cros-Aarteil S."/>
            <person name="Calhoun S."/>
            <person name="Haridas S."/>
            <person name="Kuo A."/>
            <person name="Mondo S."/>
            <person name="Pangilinan J."/>
            <person name="Riley R."/>
            <person name="Labutti K."/>
            <person name="Andreopoulos B."/>
            <person name="Lipzen A."/>
            <person name="Chen C."/>
            <person name="Yanf M."/>
            <person name="Daum C."/>
            <person name="Ng V."/>
            <person name="Clum A."/>
            <person name="Steindorff A."/>
            <person name="Ohm R."/>
            <person name="Martin F."/>
            <person name="Silar P."/>
            <person name="Natvig D."/>
            <person name="Lalanne C."/>
            <person name="Gautier V."/>
            <person name="Ament-Velasquez S.L."/>
            <person name="Kruys A."/>
            <person name="Hutchinson M.I."/>
            <person name="Powell A.J."/>
            <person name="Barry K."/>
            <person name="Miller A.N."/>
            <person name="Grigoriev I.V."/>
            <person name="Debuchy R."/>
            <person name="Gladieux P."/>
            <person name="Thoren M.H."/>
            <person name="Johannesson H."/>
        </authorList>
    </citation>
    <scope>NUCLEOTIDE SEQUENCE</scope>
    <source>
        <strain evidence="5">CBS 540.89</strain>
    </source>
</reference>
<dbReference type="InterPro" id="IPR011989">
    <property type="entry name" value="ARM-like"/>
</dbReference>
<dbReference type="PANTHER" id="PTHR20959:SF1">
    <property type="entry name" value="TRANSPORT AND GOLGI ORGANIZATION PROTEIN 6 HOMOLOG"/>
    <property type="match status" value="1"/>
</dbReference>
<feature type="domain" description="RNA polymerase II assembly factor Rtp1 C-terminal" evidence="3">
    <location>
        <begin position="833"/>
        <end position="863"/>
    </location>
</feature>
<feature type="compositionally biased region" description="Basic and acidic residues" evidence="2">
    <location>
        <begin position="35"/>
        <end position="46"/>
    </location>
</feature>
<dbReference type="InterPro" id="IPR019451">
    <property type="entry name" value="Rtp1_C1"/>
</dbReference>
<feature type="region of interest" description="Disordered" evidence="2">
    <location>
        <begin position="25"/>
        <end position="46"/>
    </location>
</feature>
<comment type="similarity">
    <text evidence="1">Belongs to the Tango6 family.</text>
</comment>
<dbReference type="Pfam" id="PF10304">
    <property type="entry name" value="RTP1_C2"/>
    <property type="match status" value="1"/>
</dbReference>
<dbReference type="Proteomes" id="UP001172159">
    <property type="component" value="Unassembled WGS sequence"/>
</dbReference>
<evidence type="ECO:0000259" key="3">
    <source>
        <dbReference type="Pfam" id="PF10304"/>
    </source>
</evidence>
<keyword evidence="6" id="KW-1185">Reference proteome</keyword>
<protein>
    <submittedName>
        <fullName evidence="5">Uncharacterized protein</fullName>
    </submittedName>
</protein>
<dbReference type="SUPFAM" id="SSF48371">
    <property type="entry name" value="ARM repeat"/>
    <property type="match status" value="1"/>
</dbReference>
<dbReference type="InterPro" id="IPR039600">
    <property type="entry name" value="TANGO6/Rtp1"/>
</dbReference>
<dbReference type="EMBL" id="JAUKTV010000003">
    <property type="protein sequence ID" value="KAK0741657.1"/>
    <property type="molecule type" value="Genomic_DNA"/>
</dbReference>
<name>A0AA40ELR5_9PEZI</name>
<evidence type="ECO:0000256" key="1">
    <source>
        <dbReference type="ARBA" id="ARBA00005724"/>
    </source>
</evidence>
<dbReference type="Pfam" id="PF10363">
    <property type="entry name" value="RTP1_C1"/>
    <property type="match status" value="1"/>
</dbReference>